<organism evidence="1 2">
    <name type="scientific">Mycena alexandri</name>
    <dbReference type="NCBI Taxonomy" id="1745969"/>
    <lineage>
        <taxon>Eukaryota</taxon>
        <taxon>Fungi</taxon>
        <taxon>Dikarya</taxon>
        <taxon>Basidiomycota</taxon>
        <taxon>Agaricomycotina</taxon>
        <taxon>Agaricomycetes</taxon>
        <taxon>Agaricomycetidae</taxon>
        <taxon>Agaricales</taxon>
        <taxon>Marasmiineae</taxon>
        <taxon>Mycenaceae</taxon>
        <taxon>Mycena</taxon>
    </lineage>
</organism>
<gene>
    <name evidence="1" type="ORF">C8F04DRAFT_1059955</name>
</gene>
<dbReference type="Proteomes" id="UP001218188">
    <property type="component" value="Unassembled WGS sequence"/>
</dbReference>
<name>A0AAD6TLY9_9AGAR</name>
<proteinExistence type="predicted"/>
<sequence>MTEPDLVHVSSAISGAEPILAAWDDVSLDSCSVVGHINSRGNFALDGLNIGNG</sequence>
<evidence type="ECO:0000313" key="2">
    <source>
        <dbReference type="Proteomes" id="UP001218188"/>
    </source>
</evidence>
<reference evidence="1" key="1">
    <citation type="submission" date="2023-03" db="EMBL/GenBank/DDBJ databases">
        <title>Massive genome expansion in bonnet fungi (Mycena s.s.) driven by repeated elements and novel gene families across ecological guilds.</title>
        <authorList>
            <consortium name="Lawrence Berkeley National Laboratory"/>
            <person name="Harder C.B."/>
            <person name="Miyauchi S."/>
            <person name="Viragh M."/>
            <person name="Kuo A."/>
            <person name="Thoen E."/>
            <person name="Andreopoulos B."/>
            <person name="Lu D."/>
            <person name="Skrede I."/>
            <person name="Drula E."/>
            <person name="Henrissat B."/>
            <person name="Morin E."/>
            <person name="Kohler A."/>
            <person name="Barry K."/>
            <person name="LaButti K."/>
            <person name="Morin E."/>
            <person name="Salamov A."/>
            <person name="Lipzen A."/>
            <person name="Mereny Z."/>
            <person name="Hegedus B."/>
            <person name="Baldrian P."/>
            <person name="Stursova M."/>
            <person name="Weitz H."/>
            <person name="Taylor A."/>
            <person name="Grigoriev I.V."/>
            <person name="Nagy L.G."/>
            <person name="Martin F."/>
            <person name="Kauserud H."/>
        </authorList>
    </citation>
    <scope>NUCLEOTIDE SEQUENCE</scope>
    <source>
        <strain evidence="1">CBHHK200</strain>
    </source>
</reference>
<protein>
    <submittedName>
        <fullName evidence="1">Uncharacterized protein</fullName>
    </submittedName>
</protein>
<comment type="caution">
    <text evidence="1">The sequence shown here is derived from an EMBL/GenBank/DDBJ whole genome shotgun (WGS) entry which is preliminary data.</text>
</comment>
<dbReference type="EMBL" id="JARJCM010000001">
    <property type="protein sequence ID" value="KAJ7047745.1"/>
    <property type="molecule type" value="Genomic_DNA"/>
</dbReference>
<keyword evidence="2" id="KW-1185">Reference proteome</keyword>
<evidence type="ECO:0000313" key="1">
    <source>
        <dbReference type="EMBL" id="KAJ7047745.1"/>
    </source>
</evidence>
<accession>A0AAD6TLY9</accession>
<dbReference type="AlphaFoldDB" id="A0AAD6TLY9"/>